<protein>
    <submittedName>
        <fullName evidence="3">Alpha-ketoglutarate-dependent dioxygenase AlkB</fullName>
    </submittedName>
</protein>
<feature type="domain" description="Fe2OG dioxygenase" evidence="2">
    <location>
        <begin position="117"/>
        <end position="214"/>
    </location>
</feature>
<dbReference type="PANTHER" id="PTHR31573:SF1">
    <property type="entry name" value="DNA OXIDATIVE DEMETHYLASE ALKBH2"/>
    <property type="match status" value="1"/>
</dbReference>
<dbReference type="SUPFAM" id="SSF51197">
    <property type="entry name" value="Clavaminate synthase-like"/>
    <property type="match status" value="1"/>
</dbReference>
<dbReference type="InterPro" id="IPR027450">
    <property type="entry name" value="AlkB-like"/>
</dbReference>
<dbReference type="Pfam" id="PF13532">
    <property type="entry name" value="2OG-FeII_Oxy_2"/>
    <property type="match status" value="1"/>
</dbReference>
<dbReference type="InterPro" id="IPR005123">
    <property type="entry name" value="Oxoglu/Fe-dep_dioxygenase_dom"/>
</dbReference>
<feature type="compositionally biased region" description="Basic and acidic residues" evidence="1">
    <location>
        <begin position="9"/>
        <end position="22"/>
    </location>
</feature>
<keyword evidence="3" id="KW-0223">Dioxygenase</keyword>
<feature type="region of interest" description="Disordered" evidence="1">
    <location>
        <begin position="1"/>
        <end position="27"/>
    </location>
</feature>
<keyword evidence="3" id="KW-0560">Oxidoreductase</keyword>
<evidence type="ECO:0000259" key="2">
    <source>
        <dbReference type="PROSITE" id="PS51471"/>
    </source>
</evidence>
<reference evidence="3" key="1">
    <citation type="submission" date="2021-07" db="EMBL/GenBank/DDBJ databases">
        <title>Shewanella sp. YLB-07 whole genome sequence.</title>
        <authorList>
            <person name="Yu L."/>
        </authorList>
    </citation>
    <scope>NUCLEOTIDE SEQUENCE</scope>
    <source>
        <strain evidence="3">YLB-08</strain>
    </source>
</reference>
<dbReference type="InterPro" id="IPR037151">
    <property type="entry name" value="AlkB-like_sf"/>
</dbReference>
<dbReference type="InterPro" id="IPR032852">
    <property type="entry name" value="ALKBH2"/>
</dbReference>
<organism evidence="3 4">
    <name type="scientific">Shewanella eurypsychrophilus</name>
    <dbReference type="NCBI Taxonomy" id="2593656"/>
    <lineage>
        <taxon>Bacteria</taxon>
        <taxon>Pseudomonadati</taxon>
        <taxon>Pseudomonadota</taxon>
        <taxon>Gammaproteobacteria</taxon>
        <taxon>Alteromonadales</taxon>
        <taxon>Shewanellaceae</taxon>
        <taxon>Shewanella</taxon>
    </lineage>
</organism>
<gene>
    <name evidence="3" type="ORF">FM038_005790</name>
</gene>
<sequence>MKQNSLRLDGADKLGGESHDSQEQSARVGSCGAPLTLISRYLNVDQQQALLKEAVKYPFESPEIEVYGKRHKIPRSQAWFADINCDTFYSGLLVKALPWPKYADKLRAKLTRDFNLLSNGVLVNRYADGTESMGWHSDNEPEFAAGSDIASITLGASRDFVIRNKLTHEKFSFTLKSGDLLLMHWPMQEGWEHALPKRMKVTEARINYTFRQVTANYFGSN</sequence>
<evidence type="ECO:0000313" key="3">
    <source>
        <dbReference type="EMBL" id="QPG60362.1"/>
    </source>
</evidence>
<dbReference type="Gene3D" id="2.60.120.590">
    <property type="entry name" value="Alpha-ketoglutarate-dependent dioxygenase AlkB-like"/>
    <property type="match status" value="1"/>
</dbReference>
<accession>A0ABX6VCJ4</accession>
<proteinExistence type="predicted"/>
<dbReference type="EMBL" id="CP045503">
    <property type="protein sequence ID" value="QPG60362.1"/>
    <property type="molecule type" value="Genomic_DNA"/>
</dbReference>
<dbReference type="PROSITE" id="PS51471">
    <property type="entry name" value="FE2OG_OXY"/>
    <property type="match status" value="1"/>
</dbReference>
<evidence type="ECO:0000256" key="1">
    <source>
        <dbReference type="SAM" id="MobiDB-lite"/>
    </source>
</evidence>
<dbReference type="PANTHER" id="PTHR31573">
    <property type="entry name" value="ALPHA-KETOGLUTARATE-DEPENDENT DIOXYGENASE ALKB HOMOLOG 2"/>
    <property type="match status" value="1"/>
</dbReference>
<keyword evidence="4" id="KW-1185">Reference proteome</keyword>
<dbReference type="GO" id="GO:0051213">
    <property type="term" value="F:dioxygenase activity"/>
    <property type="evidence" value="ECO:0007669"/>
    <property type="project" value="UniProtKB-KW"/>
</dbReference>
<dbReference type="Proteomes" id="UP000316416">
    <property type="component" value="Chromosome"/>
</dbReference>
<evidence type="ECO:0000313" key="4">
    <source>
        <dbReference type="Proteomes" id="UP000316416"/>
    </source>
</evidence>
<name>A0ABX6VCJ4_9GAMM</name>